<comment type="caution">
    <text evidence="2">The sequence shown here is derived from an EMBL/GenBank/DDBJ whole genome shotgun (WGS) entry which is preliminary data.</text>
</comment>
<proteinExistence type="predicted"/>
<accession>A0ABT5KNP5</accession>
<evidence type="ECO:0000256" key="1">
    <source>
        <dbReference type="SAM" id="SignalP"/>
    </source>
</evidence>
<feature type="chain" id="PRO_5045409388" description="DUF4148 domain-containing protein" evidence="1">
    <location>
        <begin position="20"/>
        <end position="123"/>
    </location>
</feature>
<protein>
    <recommendedName>
        <fullName evidence="4">DUF4148 domain-containing protein</fullName>
    </recommendedName>
</protein>
<keyword evidence="3" id="KW-1185">Reference proteome</keyword>
<reference evidence="2 3" key="1">
    <citation type="submission" date="2022-10" db="EMBL/GenBank/DDBJ databases">
        <title>paucibacter sp. hw8 Genome sequencing.</title>
        <authorList>
            <person name="Park S."/>
        </authorList>
    </citation>
    <scope>NUCLEOTIDE SEQUENCE [LARGE SCALE GENOMIC DNA]</scope>
    <source>
        <strain evidence="3">hw8</strain>
    </source>
</reference>
<dbReference type="RefSeq" id="WP_273595671.1">
    <property type="nucleotide sequence ID" value="NZ_JAQQXS010000004.1"/>
</dbReference>
<dbReference type="EMBL" id="JAQQXS010000004">
    <property type="protein sequence ID" value="MDC8784548.1"/>
    <property type="molecule type" value="Genomic_DNA"/>
</dbReference>
<evidence type="ECO:0008006" key="4">
    <source>
        <dbReference type="Google" id="ProtNLM"/>
    </source>
</evidence>
<name>A0ABT5KNP5_9BURK</name>
<evidence type="ECO:0000313" key="3">
    <source>
        <dbReference type="Proteomes" id="UP001219862"/>
    </source>
</evidence>
<keyword evidence="1" id="KW-0732">Signal</keyword>
<evidence type="ECO:0000313" key="2">
    <source>
        <dbReference type="EMBL" id="MDC8784548.1"/>
    </source>
</evidence>
<dbReference type="Proteomes" id="UP001219862">
    <property type="component" value="Unassembled WGS sequence"/>
</dbReference>
<sequence length="123" mass="12848">MRTHTHLFSLLLLAGGALAQDAMPTQEPAALRTAETTAAAATTATARATAATAIPIAPKVAIDPVALMEKEPTAAGFKTRANVVAELKRARESGEMSYYWSEIDPGYRAPATHTASPNGASNR</sequence>
<gene>
    <name evidence="2" type="ORF">PRZ01_05040</name>
</gene>
<feature type="signal peptide" evidence="1">
    <location>
        <begin position="1"/>
        <end position="19"/>
    </location>
</feature>
<organism evidence="2 3">
    <name type="scientific">Roseateles koreensis</name>
    <dbReference type="NCBI Taxonomy" id="2987526"/>
    <lineage>
        <taxon>Bacteria</taxon>
        <taxon>Pseudomonadati</taxon>
        <taxon>Pseudomonadota</taxon>
        <taxon>Betaproteobacteria</taxon>
        <taxon>Burkholderiales</taxon>
        <taxon>Sphaerotilaceae</taxon>
        <taxon>Roseateles</taxon>
    </lineage>
</organism>